<dbReference type="AlphaFoldDB" id="A0ABD6EEY5"/>
<keyword evidence="2" id="KW-1185">Reference proteome</keyword>
<name>A0ABD6EEY5_9BILA</name>
<evidence type="ECO:0000313" key="2">
    <source>
        <dbReference type="Proteomes" id="UP001608902"/>
    </source>
</evidence>
<protein>
    <submittedName>
        <fullName evidence="1">Uncharacterized protein</fullName>
    </submittedName>
</protein>
<comment type="caution">
    <text evidence="1">The sequence shown here is derived from an EMBL/GenBank/DDBJ whole genome shotgun (WGS) entry which is preliminary data.</text>
</comment>
<gene>
    <name evidence="1" type="ORF">AB6A40_002157</name>
</gene>
<dbReference type="Proteomes" id="UP001608902">
    <property type="component" value="Unassembled WGS sequence"/>
</dbReference>
<sequence length="114" mass="13061">MSVYKNLAQTRKRHQQLPVSTFLTRMKPLDMRKPIAETEAMDKGKTKDHLMNGAFRTAVIPFMAVQHICLTNFSTAQLIDCHPHHSNCSIFAGEYPNKIFYVTKLRVLNIVESV</sequence>
<evidence type="ECO:0000313" key="1">
    <source>
        <dbReference type="EMBL" id="MFH4975448.1"/>
    </source>
</evidence>
<dbReference type="EMBL" id="JBGFUD010000911">
    <property type="protein sequence ID" value="MFH4975448.1"/>
    <property type="molecule type" value="Genomic_DNA"/>
</dbReference>
<reference evidence="1 2" key="1">
    <citation type="submission" date="2024-08" db="EMBL/GenBank/DDBJ databases">
        <title>Gnathostoma spinigerum genome.</title>
        <authorList>
            <person name="Gonzalez-Bertolin B."/>
            <person name="Monzon S."/>
            <person name="Zaballos A."/>
            <person name="Jimenez P."/>
            <person name="Dekumyoy P."/>
            <person name="Varona S."/>
            <person name="Cuesta I."/>
            <person name="Sumanam S."/>
            <person name="Adisakwattana P."/>
            <person name="Gasser R.B."/>
            <person name="Hernandez-Gonzalez A."/>
            <person name="Young N.D."/>
            <person name="Perteguer M.J."/>
        </authorList>
    </citation>
    <scope>NUCLEOTIDE SEQUENCE [LARGE SCALE GENOMIC DNA]</scope>
    <source>
        <strain evidence="1">AL3</strain>
        <tissue evidence="1">Liver</tissue>
    </source>
</reference>
<accession>A0ABD6EEY5</accession>
<organism evidence="1 2">
    <name type="scientific">Gnathostoma spinigerum</name>
    <dbReference type="NCBI Taxonomy" id="75299"/>
    <lineage>
        <taxon>Eukaryota</taxon>
        <taxon>Metazoa</taxon>
        <taxon>Ecdysozoa</taxon>
        <taxon>Nematoda</taxon>
        <taxon>Chromadorea</taxon>
        <taxon>Rhabditida</taxon>
        <taxon>Spirurina</taxon>
        <taxon>Gnathostomatomorpha</taxon>
        <taxon>Gnathostomatoidea</taxon>
        <taxon>Gnathostomatidae</taxon>
        <taxon>Gnathostoma</taxon>
    </lineage>
</organism>
<proteinExistence type="predicted"/>